<feature type="region of interest" description="Disordered" evidence="1">
    <location>
        <begin position="63"/>
        <end position="298"/>
    </location>
</feature>
<feature type="compositionally biased region" description="Basic and acidic residues" evidence="1">
    <location>
        <begin position="63"/>
        <end position="74"/>
    </location>
</feature>
<feature type="compositionally biased region" description="Low complexity" evidence="1">
    <location>
        <begin position="481"/>
        <end position="493"/>
    </location>
</feature>
<organism evidence="2 3">
    <name type="scientific">Gonium pectorale</name>
    <name type="common">Green alga</name>
    <dbReference type="NCBI Taxonomy" id="33097"/>
    <lineage>
        <taxon>Eukaryota</taxon>
        <taxon>Viridiplantae</taxon>
        <taxon>Chlorophyta</taxon>
        <taxon>core chlorophytes</taxon>
        <taxon>Chlorophyceae</taxon>
        <taxon>CS clade</taxon>
        <taxon>Chlamydomonadales</taxon>
        <taxon>Volvocaceae</taxon>
        <taxon>Gonium</taxon>
    </lineage>
</organism>
<feature type="compositionally biased region" description="Pro residues" evidence="1">
    <location>
        <begin position="270"/>
        <end position="287"/>
    </location>
</feature>
<feature type="compositionally biased region" description="Gly residues" evidence="1">
    <location>
        <begin position="638"/>
        <end position="648"/>
    </location>
</feature>
<dbReference type="AlphaFoldDB" id="A0A150GJE3"/>
<accession>A0A150GJE3</accession>
<proteinExistence type="predicted"/>
<feature type="region of interest" description="Disordered" evidence="1">
    <location>
        <begin position="563"/>
        <end position="583"/>
    </location>
</feature>
<feature type="region of interest" description="Disordered" evidence="1">
    <location>
        <begin position="323"/>
        <end position="374"/>
    </location>
</feature>
<name>A0A150GJE3_GONPE</name>
<feature type="compositionally biased region" description="Polar residues" evidence="1">
    <location>
        <begin position="223"/>
        <end position="235"/>
    </location>
</feature>
<evidence type="ECO:0000313" key="3">
    <source>
        <dbReference type="Proteomes" id="UP000075714"/>
    </source>
</evidence>
<comment type="caution">
    <text evidence="2">The sequence shown here is derived from an EMBL/GenBank/DDBJ whole genome shotgun (WGS) entry which is preliminary data.</text>
</comment>
<feature type="compositionally biased region" description="Low complexity" evidence="1">
    <location>
        <begin position="152"/>
        <end position="169"/>
    </location>
</feature>
<dbReference type="EMBL" id="LSYV01000020">
    <property type="protein sequence ID" value="KXZ49911.1"/>
    <property type="molecule type" value="Genomic_DNA"/>
</dbReference>
<evidence type="ECO:0000256" key="1">
    <source>
        <dbReference type="SAM" id="MobiDB-lite"/>
    </source>
</evidence>
<gene>
    <name evidence="2" type="ORF">GPECTOR_19g362</name>
</gene>
<dbReference type="Proteomes" id="UP000075714">
    <property type="component" value="Unassembled WGS sequence"/>
</dbReference>
<evidence type="ECO:0000313" key="2">
    <source>
        <dbReference type="EMBL" id="KXZ49911.1"/>
    </source>
</evidence>
<feature type="compositionally biased region" description="Acidic residues" evidence="1">
    <location>
        <begin position="622"/>
        <end position="637"/>
    </location>
</feature>
<protein>
    <submittedName>
        <fullName evidence="2">Uncharacterized protein</fullName>
    </submittedName>
</protein>
<feature type="compositionally biased region" description="Low complexity" evidence="1">
    <location>
        <begin position="193"/>
        <end position="203"/>
    </location>
</feature>
<feature type="compositionally biased region" description="Pro residues" evidence="1">
    <location>
        <begin position="124"/>
        <end position="133"/>
    </location>
</feature>
<keyword evidence="3" id="KW-1185">Reference proteome</keyword>
<feature type="region of interest" description="Disordered" evidence="1">
    <location>
        <begin position="616"/>
        <end position="665"/>
    </location>
</feature>
<feature type="compositionally biased region" description="Low complexity" evidence="1">
    <location>
        <begin position="211"/>
        <end position="222"/>
    </location>
</feature>
<dbReference type="OrthoDB" id="10692059at2759"/>
<sequence length="665" mass="68148">MDDRVGRVSVARWPQALQAQLAARPQATVRFQTGISGMLDPHSHEAHVDNLLEDQYNHMEQSYETHRWASDAHRQRPRRKTSRPKEPPAWMRLSGEGGYTSAFNSMRSQRAADQAQRGASQRQPAPPFRPLTPSPYERSTSTHGRTTPTPPRRAVSAGSGAAAARQARAAGRKSPARSDREVPRPGAARRRGASPGPATTPGGARDRDRTGAGAAASGATTTLHSQQLHLAQTHTLRPAHAQRPSSLQRDPPRGSTVDHVGSSREGQSPPSAPPSPRAHPPPDPAMPAAPNGEAKGRALPPCFDLNAWRQAVLGRDPGATYHLADGGGSGSNGSAGGGGTGRARAGDASEAPPGMLVLGAHTGTASQPRAGLEKMKRRSVALLRRSRELLLQTVLSVGGAECGDGGCGDGGCGGGGCGGGGSGRVPERTATGPDPERAARFPHRGHGGGDGAASPGVGSLRGYGDGGKVDQRLSGMGGVSSAGTASAGQASLGTSGAVTQGGAAAALGIIPADWWLEGPPLEALRSDFPAWVSAIRGMMGDLNDAMAQIRCRLASFRGGLDDGAPAAASEVSPRPSGPPDASARASLMAQQAALARQRKSLAVCLRRMTAIMAASDRMSPFDGDDEDEEQDGEEVGEEGGAGGGGGWMSGAARSIATAASPRAAR</sequence>
<feature type="region of interest" description="Disordered" evidence="1">
    <location>
        <begin position="420"/>
        <end position="493"/>
    </location>
</feature>
<feature type="compositionally biased region" description="Gly residues" evidence="1">
    <location>
        <begin position="325"/>
        <end position="341"/>
    </location>
</feature>
<reference evidence="3" key="1">
    <citation type="journal article" date="2016" name="Nat. Commun.">
        <title>The Gonium pectorale genome demonstrates co-option of cell cycle regulation during the evolution of multicellularity.</title>
        <authorList>
            <person name="Hanschen E.R."/>
            <person name="Marriage T.N."/>
            <person name="Ferris P.J."/>
            <person name="Hamaji T."/>
            <person name="Toyoda A."/>
            <person name="Fujiyama A."/>
            <person name="Neme R."/>
            <person name="Noguchi H."/>
            <person name="Minakuchi Y."/>
            <person name="Suzuki M."/>
            <person name="Kawai-Toyooka H."/>
            <person name="Smith D.R."/>
            <person name="Sparks H."/>
            <person name="Anderson J."/>
            <person name="Bakaric R."/>
            <person name="Luria V."/>
            <person name="Karger A."/>
            <person name="Kirschner M.W."/>
            <person name="Durand P.M."/>
            <person name="Michod R.E."/>
            <person name="Nozaki H."/>
            <person name="Olson B.J."/>
        </authorList>
    </citation>
    <scope>NUCLEOTIDE SEQUENCE [LARGE SCALE GENOMIC DNA]</scope>
    <source>
        <strain evidence="3">NIES-2863</strain>
    </source>
</reference>